<reference evidence="2 3" key="1">
    <citation type="submission" date="2016-11" db="EMBL/GenBank/DDBJ databases">
        <authorList>
            <person name="Jaros S."/>
            <person name="Januszkiewicz K."/>
            <person name="Wedrychowicz H."/>
        </authorList>
    </citation>
    <scope>NUCLEOTIDE SEQUENCE [LARGE SCALE GENOMIC DNA]</scope>
    <source>
        <strain evidence="2 3">CGMCC 1.8863</strain>
    </source>
</reference>
<dbReference type="InterPro" id="IPR023875">
    <property type="entry name" value="DNA_repair_put"/>
</dbReference>
<protein>
    <submittedName>
        <fullName evidence="2">Probable DNA metabolism protein</fullName>
    </submittedName>
</protein>
<evidence type="ECO:0000313" key="2">
    <source>
        <dbReference type="EMBL" id="SHI76281.1"/>
    </source>
</evidence>
<dbReference type="InterPro" id="IPR025404">
    <property type="entry name" value="DUF4130"/>
</dbReference>
<dbReference type="Pfam" id="PF13566">
    <property type="entry name" value="DUF4130"/>
    <property type="match status" value="1"/>
</dbReference>
<feature type="domain" description="DUF4130" evidence="1">
    <location>
        <begin position="86"/>
        <end position="203"/>
    </location>
</feature>
<dbReference type="AlphaFoldDB" id="A0A1M6DSV1"/>
<proteinExistence type="predicted"/>
<dbReference type="EMBL" id="FQYX01000005">
    <property type="protein sequence ID" value="SHI76281.1"/>
    <property type="molecule type" value="Genomic_DNA"/>
</dbReference>
<evidence type="ECO:0000313" key="3">
    <source>
        <dbReference type="Proteomes" id="UP000184231"/>
    </source>
</evidence>
<sequence>MEKAKTLMYEGGFNGFLTVIFKSFKENLNVSDIQKQRDIQKGLFSETETVQLQSDKAKRVWDGIQKKDRTALKTIYFAYLSEKTGIEFLLYQYIHHMFFGEAKISSEAIKDVFLKLHQYAGMVAREKHRIEAIATFKDSQDQIHYTAVTPYHDVLPLLSRYYRSKFPGKEFLIYDNKRKYALFYNLLTISHISMEIPTDFFKTQSSSKPLKPLITKTVPYPFSRRANFKNSNQKAAV</sequence>
<keyword evidence="3" id="KW-1185">Reference proteome</keyword>
<evidence type="ECO:0000259" key="1">
    <source>
        <dbReference type="Pfam" id="PF13566"/>
    </source>
</evidence>
<dbReference type="NCBIfam" id="TIGR03915">
    <property type="entry name" value="SAM_7_link_chp"/>
    <property type="match status" value="1"/>
</dbReference>
<dbReference type="Proteomes" id="UP000184231">
    <property type="component" value="Unassembled WGS sequence"/>
</dbReference>
<dbReference type="RefSeq" id="WP_072763541.1">
    <property type="nucleotide sequence ID" value="NZ_FQYX01000005.1"/>
</dbReference>
<gene>
    <name evidence="2" type="ORF">SAMN04487911_105123</name>
</gene>
<accession>A0A1M6DSV1</accession>
<name>A0A1M6DSV1_9FLAO</name>
<dbReference type="OrthoDB" id="5290748at2"/>
<dbReference type="STRING" id="558155.SAMN04487911_105123"/>
<organism evidence="2 3">
    <name type="scientific">Arenibacter nanhaiticus</name>
    <dbReference type="NCBI Taxonomy" id="558155"/>
    <lineage>
        <taxon>Bacteria</taxon>
        <taxon>Pseudomonadati</taxon>
        <taxon>Bacteroidota</taxon>
        <taxon>Flavobacteriia</taxon>
        <taxon>Flavobacteriales</taxon>
        <taxon>Flavobacteriaceae</taxon>
        <taxon>Arenibacter</taxon>
    </lineage>
</organism>